<name>A0A554XK86_9BURK</name>
<evidence type="ECO:0008006" key="3">
    <source>
        <dbReference type="Google" id="ProtNLM"/>
    </source>
</evidence>
<reference evidence="1 2" key="1">
    <citation type="submission" date="2019-07" db="EMBL/GenBank/DDBJ databases">
        <title>Tepidimonas charontis SPSP-6 draft genome.</title>
        <authorList>
            <person name="Da Costa M.S."/>
            <person name="Froufe H.J.C."/>
            <person name="Egas C."/>
            <person name="Albuquerque L."/>
        </authorList>
    </citation>
    <scope>NUCLEOTIDE SEQUENCE [LARGE SCALE GENOMIC DNA]</scope>
    <source>
        <strain evidence="1 2">SPSP-6</strain>
    </source>
</reference>
<protein>
    <recommendedName>
        <fullName evidence="3">Methyltransferase domain protein</fullName>
    </recommendedName>
</protein>
<dbReference type="OrthoDB" id="5614897at2"/>
<accession>A0A554XK86</accession>
<dbReference type="InterPro" id="IPR029063">
    <property type="entry name" value="SAM-dependent_MTases_sf"/>
</dbReference>
<dbReference type="SUPFAM" id="SSF53335">
    <property type="entry name" value="S-adenosyl-L-methionine-dependent methyltransferases"/>
    <property type="match status" value="1"/>
</dbReference>
<dbReference type="RefSeq" id="WP_144327288.1">
    <property type="nucleotide sequence ID" value="NZ_VJON01000002.1"/>
</dbReference>
<dbReference type="AlphaFoldDB" id="A0A554XK86"/>
<gene>
    <name evidence="1" type="ORF">Tchar_00259</name>
</gene>
<comment type="caution">
    <text evidence="1">The sequence shown here is derived from an EMBL/GenBank/DDBJ whole genome shotgun (WGS) entry which is preliminary data.</text>
</comment>
<dbReference type="Proteomes" id="UP000318294">
    <property type="component" value="Unassembled WGS sequence"/>
</dbReference>
<dbReference type="Pfam" id="PF13489">
    <property type="entry name" value="Methyltransf_23"/>
    <property type="match status" value="1"/>
</dbReference>
<sequence length="175" mass="20055">MENALISDEYRQQQQLLHQNPNYGVASVAFAPLVTEIINTLSVKSLLDYGAGKGRLAQHINPKHPIRYTFYDPAIPEWSHLPPPDEMVACIDVLEHIEPDRLDSVLNHLKSLVLRVGFFTIHTGPAAKTLPDGRNAHLIQMPPRWWLSQLMERFELQRFQRTDSGFWVIVTPLLK</sequence>
<proteinExistence type="predicted"/>
<evidence type="ECO:0000313" key="1">
    <source>
        <dbReference type="EMBL" id="TSE36208.1"/>
    </source>
</evidence>
<keyword evidence="2" id="KW-1185">Reference proteome</keyword>
<evidence type="ECO:0000313" key="2">
    <source>
        <dbReference type="Proteomes" id="UP000318294"/>
    </source>
</evidence>
<organism evidence="1 2">
    <name type="scientific">Tepidimonas charontis</name>
    <dbReference type="NCBI Taxonomy" id="2267262"/>
    <lineage>
        <taxon>Bacteria</taxon>
        <taxon>Pseudomonadati</taxon>
        <taxon>Pseudomonadota</taxon>
        <taxon>Betaproteobacteria</taxon>
        <taxon>Burkholderiales</taxon>
        <taxon>Tepidimonas</taxon>
    </lineage>
</organism>
<dbReference type="EMBL" id="VJON01000002">
    <property type="protein sequence ID" value="TSE36208.1"/>
    <property type="molecule type" value="Genomic_DNA"/>
</dbReference>